<evidence type="ECO:0000313" key="10">
    <source>
        <dbReference type="Proteomes" id="UP001161391"/>
    </source>
</evidence>
<evidence type="ECO:0000256" key="2">
    <source>
        <dbReference type="ARBA" id="ARBA00006448"/>
    </source>
</evidence>
<dbReference type="InterPro" id="IPR007353">
    <property type="entry name" value="DUF421"/>
</dbReference>
<protein>
    <submittedName>
        <fullName evidence="9">DUF421 domain-containing protein</fullName>
    </submittedName>
</protein>
<evidence type="ECO:0000256" key="7">
    <source>
        <dbReference type="SAM" id="Phobius"/>
    </source>
</evidence>
<dbReference type="EMBL" id="BSNK01000002">
    <property type="protein sequence ID" value="GLQ24566.1"/>
    <property type="molecule type" value="Genomic_DNA"/>
</dbReference>
<feature type="transmembrane region" description="Helical" evidence="7">
    <location>
        <begin position="67"/>
        <end position="87"/>
    </location>
</feature>
<evidence type="ECO:0000259" key="8">
    <source>
        <dbReference type="Pfam" id="PF04239"/>
    </source>
</evidence>
<dbReference type="Pfam" id="PF04239">
    <property type="entry name" value="DUF421"/>
    <property type="match status" value="1"/>
</dbReference>
<keyword evidence="4 7" id="KW-0812">Transmembrane</keyword>
<organism evidence="9 10">
    <name type="scientific">Algimonas ampicilliniresistens</name>
    <dbReference type="NCBI Taxonomy" id="1298735"/>
    <lineage>
        <taxon>Bacteria</taxon>
        <taxon>Pseudomonadati</taxon>
        <taxon>Pseudomonadota</taxon>
        <taxon>Alphaproteobacteria</taxon>
        <taxon>Maricaulales</taxon>
        <taxon>Robiginitomaculaceae</taxon>
        <taxon>Algimonas</taxon>
    </lineage>
</organism>
<comment type="caution">
    <text evidence="9">The sequence shown here is derived from an EMBL/GenBank/DDBJ whole genome shotgun (WGS) entry which is preliminary data.</text>
</comment>
<dbReference type="Proteomes" id="UP001161391">
    <property type="component" value="Unassembled WGS sequence"/>
</dbReference>
<evidence type="ECO:0000256" key="1">
    <source>
        <dbReference type="ARBA" id="ARBA00004651"/>
    </source>
</evidence>
<gene>
    <name evidence="9" type="ORF">GCM10007853_24400</name>
</gene>
<feature type="domain" description="YetF C-terminal" evidence="8">
    <location>
        <begin position="90"/>
        <end position="171"/>
    </location>
</feature>
<evidence type="ECO:0000256" key="5">
    <source>
        <dbReference type="ARBA" id="ARBA00022989"/>
    </source>
</evidence>
<reference evidence="9" key="1">
    <citation type="journal article" date="2014" name="Int. J. Syst. Evol. Microbiol.">
        <title>Complete genome of a new Firmicutes species belonging to the dominant human colonic microbiota ('Ruminococcus bicirculans') reveals two chromosomes and a selective capacity to utilize plant glucans.</title>
        <authorList>
            <consortium name="NISC Comparative Sequencing Program"/>
            <person name="Wegmann U."/>
            <person name="Louis P."/>
            <person name="Goesmann A."/>
            <person name="Henrissat B."/>
            <person name="Duncan S.H."/>
            <person name="Flint H.J."/>
        </authorList>
    </citation>
    <scope>NUCLEOTIDE SEQUENCE</scope>
    <source>
        <strain evidence="9">NBRC 108219</strain>
    </source>
</reference>
<dbReference type="InterPro" id="IPR023090">
    <property type="entry name" value="UPF0702_alpha/beta_dom_sf"/>
</dbReference>
<evidence type="ECO:0000256" key="6">
    <source>
        <dbReference type="ARBA" id="ARBA00023136"/>
    </source>
</evidence>
<evidence type="ECO:0000256" key="3">
    <source>
        <dbReference type="ARBA" id="ARBA00022475"/>
    </source>
</evidence>
<keyword evidence="3" id="KW-1003">Cell membrane</keyword>
<evidence type="ECO:0000256" key="4">
    <source>
        <dbReference type="ARBA" id="ARBA00022692"/>
    </source>
</evidence>
<feature type="transmembrane region" description="Helical" evidence="7">
    <location>
        <begin position="41"/>
        <end position="61"/>
    </location>
</feature>
<dbReference type="PANTHER" id="PTHR34582:SF6">
    <property type="entry name" value="UPF0702 TRANSMEMBRANE PROTEIN YCAP"/>
    <property type="match status" value="1"/>
</dbReference>
<comment type="subcellular location">
    <subcellularLocation>
        <location evidence="1">Cell membrane</location>
        <topology evidence="1">Multi-pass membrane protein</topology>
    </subcellularLocation>
</comment>
<name>A0ABQ5VAL0_9PROT</name>
<keyword evidence="10" id="KW-1185">Reference proteome</keyword>
<keyword evidence="6 7" id="KW-0472">Membrane</keyword>
<comment type="similarity">
    <text evidence="2">Belongs to the UPF0702 family.</text>
</comment>
<sequence length="179" mass="20036">MQDWFMMDPDKIIWVALSAILGVIILISFNRMFGLRSFSKLSGFDFAITVAFGSILGGVVMSENPSVLQGGIALLALFGVQSIFAFMRRRSDRFARLINNDARLVYRNGEFLEDQMKRAQITRSDIVAKMREANALRLEDVLAVVVETTGDISVLHKTGDDRKIDTVLMEDVLGWSNKA</sequence>
<accession>A0ABQ5VAL0</accession>
<dbReference type="Gene3D" id="3.30.240.20">
    <property type="entry name" value="bsu07140 like domains"/>
    <property type="match status" value="1"/>
</dbReference>
<keyword evidence="5 7" id="KW-1133">Transmembrane helix</keyword>
<reference evidence="9" key="2">
    <citation type="submission" date="2023-01" db="EMBL/GenBank/DDBJ databases">
        <title>Draft genome sequence of Algimonas ampicilliniresistens strain NBRC 108219.</title>
        <authorList>
            <person name="Sun Q."/>
            <person name="Mori K."/>
        </authorList>
    </citation>
    <scope>NUCLEOTIDE SEQUENCE</scope>
    <source>
        <strain evidence="9">NBRC 108219</strain>
    </source>
</reference>
<evidence type="ECO:0000313" key="9">
    <source>
        <dbReference type="EMBL" id="GLQ24566.1"/>
    </source>
</evidence>
<proteinExistence type="inferred from homology"/>
<feature type="transmembrane region" description="Helical" evidence="7">
    <location>
        <begin position="12"/>
        <end position="29"/>
    </location>
</feature>
<dbReference type="PANTHER" id="PTHR34582">
    <property type="entry name" value="UPF0702 TRANSMEMBRANE PROTEIN YCAP"/>
    <property type="match status" value="1"/>
</dbReference>